<sequence>MAARNKFCSQSNVQFTEFVPILSEAMKEIIDVSETRDSPTKKSAHSIAHPQDHSQFSSYVTVALSPCEPITSCTEKCQKNEAQSSQSSVNVVTLRPLSSSDSIGHGVNIDTPILNGYQKPKMNIVQQIVEAYKVSNKKEMHPSEVYEEVQSVFPYYRHLDKKKKKSWMSSVRHALTSSRFKGRRVHDDNPKSIIRKGSLWSLNDNFNADKNIGVRKRSHSLRKGSSRRKQKLAGRTRKDLEDIENFSHKSPQCTAPLPIYPPSGPQMTHMQSTFAPAAMVFPNYPVMGYMHHQSTPAVCQHPVPGQSWMTMQPHKPGDTDQCAPQNIFMPPQQLQQSTSSVQSHPEPVNVIHHSGQHYEMQTQGGDGGQVVYQNVNMASNSNNNQSSQIHNIPHSQHVNQQTIVHQNGYQNKAVHYQPTQLQASHKTPGLHPQPVVNTSQPQLLTTLQPPNYGPALGSTWQMPSGNFTNYPQNQLTYGNSQTAMNWTYGQPGPQPMATGHQQFGVHCSSAMSTKNINGSNTSSDAAIPTSIYPAVHYNSQGQAIDAVRSPGVAYGNNLPSYPSGSFQGVHLTAAGGQCVNQFENSSVEATMETKE</sequence>
<evidence type="ECO:0000259" key="4">
    <source>
        <dbReference type="PROSITE" id="PS50039"/>
    </source>
</evidence>
<dbReference type="STRING" id="307972.A0A2G8LJH8"/>
<dbReference type="GO" id="GO:0003700">
    <property type="term" value="F:DNA-binding transcription factor activity"/>
    <property type="evidence" value="ECO:0007669"/>
    <property type="project" value="InterPro"/>
</dbReference>
<name>A0A2G8LJH8_STIJA</name>
<dbReference type="Gene3D" id="1.10.10.10">
    <property type="entry name" value="Winged helix-like DNA-binding domain superfamily/Winged helix DNA-binding domain"/>
    <property type="match status" value="1"/>
</dbReference>
<dbReference type="EMBL" id="MRZV01000057">
    <property type="protein sequence ID" value="PIK60408.1"/>
    <property type="molecule type" value="Genomic_DNA"/>
</dbReference>
<organism evidence="5 6">
    <name type="scientific">Stichopus japonicus</name>
    <name type="common">Sea cucumber</name>
    <dbReference type="NCBI Taxonomy" id="307972"/>
    <lineage>
        <taxon>Eukaryota</taxon>
        <taxon>Metazoa</taxon>
        <taxon>Echinodermata</taxon>
        <taxon>Eleutherozoa</taxon>
        <taxon>Echinozoa</taxon>
        <taxon>Holothuroidea</taxon>
        <taxon>Aspidochirotacea</taxon>
        <taxon>Aspidochirotida</taxon>
        <taxon>Stichopodidae</taxon>
        <taxon>Apostichopus</taxon>
    </lineage>
</organism>
<proteinExistence type="predicted"/>
<keyword evidence="1 2" id="KW-0238">DNA-binding</keyword>
<dbReference type="SMART" id="SM00339">
    <property type="entry name" value="FH"/>
    <property type="match status" value="1"/>
</dbReference>
<evidence type="ECO:0000313" key="6">
    <source>
        <dbReference type="Proteomes" id="UP000230750"/>
    </source>
</evidence>
<gene>
    <name evidence="5" type="ORF">BSL78_02643</name>
</gene>
<accession>A0A2G8LJH8</accession>
<reference evidence="5 6" key="1">
    <citation type="journal article" date="2017" name="PLoS Biol.">
        <title>The sea cucumber genome provides insights into morphological evolution and visceral regeneration.</title>
        <authorList>
            <person name="Zhang X."/>
            <person name="Sun L."/>
            <person name="Yuan J."/>
            <person name="Sun Y."/>
            <person name="Gao Y."/>
            <person name="Zhang L."/>
            <person name="Li S."/>
            <person name="Dai H."/>
            <person name="Hamel J.F."/>
            <person name="Liu C."/>
            <person name="Yu Y."/>
            <person name="Liu S."/>
            <person name="Lin W."/>
            <person name="Guo K."/>
            <person name="Jin S."/>
            <person name="Xu P."/>
            <person name="Storey K.B."/>
            <person name="Huan P."/>
            <person name="Zhang T."/>
            <person name="Zhou Y."/>
            <person name="Zhang J."/>
            <person name="Lin C."/>
            <person name="Li X."/>
            <person name="Xing L."/>
            <person name="Huo D."/>
            <person name="Sun M."/>
            <person name="Wang L."/>
            <person name="Mercier A."/>
            <person name="Li F."/>
            <person name="Yang H."/>
            <person name="Xiang J."/>
        </authorList>
    </citation>
    <scope>NUCLEOTIDE SEQUENCE [LARGE SCALE GENOMIC DNA]</scope>
    <source>
        <strain evidence="5">Shaxun</strain>
        <tissue evidence="5">Muscle</tissue>
    </source>
</reference>
<dbReference type="PROSITE" id="PS50039">
    <property type="entry name" value="FORK_HEAD_3"/>
    <property type="match status" value="1"/>
</dbReference>
<evidence type="ECO:0000256" key="1">
    <source>
        <dbReference type="ARBA" id="ARBA00023125"/>
    </source>
</evidence>
<feature type="region of interest" description="Disordered" evidence="3">
    <location>
        <begin position="216"/>
        <end position="236"/>
    </location>
</feature>
<comment type="caution">
    <text evidence="5">The sequence shown here is derived from an EMBL/GenBank/DDBJ whole genome shotgun (WGS) entry which is preliminary data.</text>
</comment>
<dbReference type="InterPro" id="IPR036388">
    <property type="entry name" value="WH-like_DNA-bd_sf"/>
</dbReference>
<evidence type="ECO:0000256" key="2">
    <source>
        <dbReference type="PROSITE-ProRule" id="PRU00089"/>
    </source>
</evidence>
<dbReference type="Proteomes" id="UP000230750">
    <property type="component" value="Unassembled WGS sequence"/>
</dbReference>
<comment type="subcellular location">
    <subcellularLocation>
        <location evidence="2">Nucleus</location>
    </subcellularLocation>
</comment>
<dbReference type="GO" id="GO:0043565">
    <property type="term" value="F:sequence-specific DNA binding"/>
    <property type="evidence" value="ECO:0007669"/>
    <property type="project" value="InterPro"/>
</dbReference>
<dbReference type="OrthoDB" id="5954824at2759"/>
<dbReference type="InterPro" id="IPR001766">
    <property type="entry name" value="Fork_head_dom"/>
</dbReference>
<feature type="compositionally biased region" description="Basic residues" evidence="3">
    <location>
        <begin position="216"/>
        <end position="235"/>
    </location>
</feature>
<dbReference type="AlphaFoldDB" id="A0A2G8LJH8"/>
<feature type="DNA-binding region" description="Fork-head" evidence="2">
    <location>
        <begin position="119"/>
        <end position="231"/>
    </location>
</feature>
<evidence type="ECO:0000256" key="3">
    <source>
        <dbReference type="SAM" id="MobiDB-lite"/>
    </source>
</evidence>
<dbReference type="GO" id="GO:0005634">
    <property type="term" value="C:nucleus"/>
    <property type="evidence" value="ECO:0007669"/>
    <property type="project" value="UniProtKB-SubCell"/>
</dbReference>
<keyword evidence="2" id="KW-0539">Nucleus</keyword>
<dbReference type="InterPro" id="IPR036390">
    <property type="entry name" value="WH_DNA-bd_sf"/>
</dbReference>
<keyword evidence="6" id="KW-1185">Reference proteome</keyword>
<protein>
    <recommendedName>
        <fullName evidence="4">Fork-head domain-containing protein</fullName>
    </recommendedName>
</protein>
<dbReference type="Pfam" id="PF00250">
    <property type="entry name" value="Forkhead"/>
    <property type="match status" value="1"/>
</dbReference>
<feature type="domain" description="Fork-head" evidence="4">
    <location>
        <begin position="119"/>
        <end position="231"/>
    </location>
</feature>
<evidence type="ECO:0000313" key="5">
    <source>
        <dbReference type="EMBL" id="PIK60408.1"/>
    </source>
</evidence>
<dbReference type="SUPFAM" id="SSF46785">
    <property type="entry name" value="Winged helix' DNA-binding domain"/>
    <property type="match status" value="1"/>
</dbReference>